<dbReference type="AlphaFoldDB" id="A0A914WWC0"/>
<dbReference type="InterPro" id="IPR029213">
    <property type="entry name" value="Fusogen_EFF/AFF"/>
</dbReference>
<dbReference type="Gene3D" id="2.60.98.60">
    <property type="entry name" value="Cell-cell fusogen EFF/AFF, domain 1"/>
    <property type="match status" value="2"/>
</dbReference>
<keyword evidence="3" id="KW-1185">Reference proteome</keyword>
<dbReference type="Gene3D" id="2.60.40.3980">
    <property type="entry name" value="Cell-cell fusogen EFF/AFF, domain 3"/>
    <property type="match status" value="1"/>
</dbReference>
<feature type="signal peptide" evidence="2">
    <location>
        <begin position="1"/>
        <end position="20"/>
    </location>
</feature>
<evidence type="ECO:0000313" key="4">
    <source>
        <dbReference type="WBParaSite" id="PSAMB.scaffold535size47802.g6952.t1"/>
    </source>
</evidence>
<keyword evidence="1" id="KW-0472">Membrane</keyword>
<dbReference type="WBParaSite" id="PSAMB.scaffold535size47802.g6952.t1">
    <property type="protein sequence ID" value="PSAMB.scaffold535size47802.g6952.t1"/>
    <property type="gene ID" value="PSAMB.scaffold535size47802.g6952"/>
</dbReference>
<dbReference type="Pfam" id="PF14884">
    <property type="entry name" value="EFF-AFF"/>
    <property type="match status" value="1"/>
</dbReference>
<organism evidence="3 4">
    <name type="scientific">Plectus sambesii</name>
    <dbReference type="NCBI Taxonomy" id="2011161"/>
    <lineage>
        <taxon>Eukaryota</taxon>
        <taxon>Metazoa</taxon>
        <taxon>Ecdysozoa</taxon>
        <taxon>Nematoda</taxon>
        <taxon>Chromadorea</taxon>
        <taxon>Plectida</taxon>
        <taxon>Plectina</taxon>
        <taxon>Plectoidea</taxon>
        <taxon>Plectidae</taxon>
        <taxon>Plectus</taxon>
    </lineage>
</organism>
<proteinExistence type="predicted"/>
<dbReference type="GO" id="GO:0044291">
    <property type="term" value="C:cell-cell contact zone"/>
    <property type="evidence" value="ECO:0007669"/>
    <property type="project" value="TreeGrafter"/>
</dbReference>
<evidence type="ECO:0000256" key="2">
    <source>
        <dbReference type="SAM" id="SignalP"/>
    </source>
</evidence>
<accession>A0A914WWC0</accession>
<dbReference type="PANTHER" id="PTHR37415">
    <property type="entry name" value="EFF-1A"/>
    <property type="match status" value="1"/>
</dbReference>
<protein>
    <submittedName>
        <fullName evidence="4">Uncharacterized protein</fullName>
    </submittedName>
</protein>
<evidence type="ECO:0000256" key="1">
    <source>
        <dbReference type="SAM" id="Phobius"/>
    </source>
</evidence>
<dbReference type="InterPro" id="IPR043076">
    <property type="entry name" value="Fusogen_EFF/AFF_dom3"/>
</dbReference>
<name>A0A914WWC0_9BILA</name>
<evidence type="ECO:0000313" key="3">
    <source>
        <dbReference type="Proteomes" id="UP000887566"/>
    </source>
</evidence>
<dbReference type="GO" id="GO:0000768">
    <property type="term" value="P:syncytium formation by plasma membrane fusion"/>
    <property type="evidence" value="ECO:0007669"/>
    <property type="project" value="TreeGrafter"/>
</dbReference>
<dbReference type="PANTHER" id="PTHR37415:SF1">
    <property type="entry name" value="CELL FUSION PROTEIN AFF-1"/>
    <property type="match status" value="1"/>
</dbReference>
<keyword evidence="1" id="KW-0812">Transmembrane</keyword>
<dbReference type="Proteomes" id="UP000887566">
    <property type="component" value="Unplaced"/>
</dbReference>
<keyword evidence="2" id="KW-0732">Signal</keyword>
<keyword evidence="1" id="KW-1133">Transmembrane helix</keyword>
<reference evidence="4" key="1">
    <citation type="submission" date="2022-11" db="UniProtKB">
        <authorList>
            <consortium name="WormBaseParasite"/>
        </authorList>
    </citation>
    <scope>IDENTIFICATION</scope>
</reference>
<feature type="chain" id="PRO_5036768767" evidence="2">
    <location>
        <begin position="21"/>
        <end position="568"/>
    </location>
</feature>
<feature type="transmembrane region" description="Helical" evidence="1">
    <location>
        <begin position="527"/>
        <end position="551"/>
    </location>
</feature>
<sequence>MNFQQQLLLVAMLTLSCVHSDPPIAVKTKLKRDVFLPYCTSKSIVYGESQTSSTHVLRYELKFPLGLHKTLCTIWHGSSNSFLYTVGLSAVEQHYPVTQHYQFAVPLIKLSCKCDCAGGDEDHCSPAEYSHSDCKSSQSSLSCRSYHPNQAFTGCPLSETSELCCDTSFAPYKDWRFSALKIEEPQTFANFTYRAYVWSRGDWKIAEEDEIRMQLNDSIQMVELSKVTKTHVEVLGTVHPHKLESGMYFMRDGEDELRFDVDVNPLNGSRPDELGWFRLGNDGEYHVQNETLEMNNLHSVTVLDCKEQKYKSSFNKIGHYVTSGIDGDRENFNLGRIVSDSNPWINKSFLKPEIETETQARTVVILRDSDSIEVKISFTKNGENLLFVYNTSVLTSFTGSIILDNTSNRFLVLNFTDSVGTVRGSCYVNESKKTNELSFRVYVSSNNLSDASTIVRLPSSINSSRYICLETDNSNQGETCKWLDYNSEPLTYNLSNIFWQEDTGHSTGCNKFTTFCDAPVKNLPSNLLIKVGLLVIVFVAVISIITMIAVISVKKKKFFYGVIPSTSP</sequence>